<name>A0A1D3JSL1_PSEVE</name>
<reference evidence="2" key="1">
    <citation type="submission" date="2016-07" db="EMBL/GenBank/DDBJ databases">
        <authorList>
            <person name="Florea S."/>
            <person name="Webb J.S."/>
            <person name="Jaromczyk J."/>
            <person name="Schardl C.L."/>
        </authorList>
    </citation>
    <scope>NUCLEOTIDE SEQUENCE [LARGE SCALE GENOMIC DNA]</scope>
    <source>
        <strain evidence="2">1YdBTEX2</strain>
    </source>
</reference>
<proteinExistence type="predicted"/>
<sequence>MLIVQKINVNMRKIMTDNKNLNDDFDFDELDFSNSKPLTDEEIKDLAEREVARFKEEQEHKRTVDAAYDKILGRFKAAPRNDQAHYEAFKAERLERFKTLDIVVADICKKHLHREAYHYDSFKNCLFNDNVKHGLIYNLCDIIQRVIHDTNNEYSDDYAELSKERQLSIKVLSIAIIDLAEGNI</sequence>
<organism evidence="1 2">
    <name type="scientific">Pseudomonas veronii 1YdBTEX2</name>
    <dbReference type="NCBI Taxonomy" id="1295141"/>
    <lineage>
        <taxon>Bacteria</taxon>
        <taxon>Pseudomonadati</taxon>
        <taxon>Pseudomonadota</taxon>
        <taxon>Gammaproteobacteria</taxon>
        <taxon>Pseudomonadales</taxon>
        <taxon>Pseudomonadaceae</taxon>
        <taxon>Pseudomonas</taxon>
    </lineage>
</organism>
<protein>
    <submittedName>
        <fullName evidence="1">Uncharacterized protein</fullName>
    </submittedName>
</protein>
<dbReference type="AlphaFoldDB" id="A0A1D3JSL1"/>
<dbReference type="EMBL" id="LT599583">
    <property type="protein sequence ID" value="SBW79002.1"/>
    <property type="molecule type" value="Genomic_DNA"/>
</dbReference>
<evidence type="ECO:0000313" key="1">
    <source>
        <dbReference type="EMBL" id="SBW79002.1"/>
    </source>
</evidence>
<accession>A0A1D3JSL1</accession>
<dbReference type="Proteomes" id="UP000245431">
    <property type="component" value="Chromosome PVE_r1"/>
</dbReference>
<gene>
    <name evidence="1" type="ORF">PVE_R1G1115</name>
</gene>
<evidence type="ECO:0000313" key="2">
    <source>
        <dbReference type="Proteomes" id="UP000245431"/>
    </source>
</evidence>